<comment type="catalytic activity">
    <reaction evidence="9">
        <text>ATP + H2O = ADP + phosphate + H(+)</text>
        <dbReference type="Rhea" id="RHEA:13065"/>
        <dbReference type="ChEBI" id="CHEBI:15377"/>
        <dbReference type="ChEBI" id="CHEBI:15378"/>
        <dbReference type="ChEBI" id="CHEBI:30616"/>
        <dbReference type="ChEBI" id="CHEBI:43474"/>
        <dbReference type="ChEBI" id="CHEBI:456216"/>
    </reaction>
</comment>
<feature type="binding site" evidence="9">
    <location>
        <position position="49"/>
    </location>
    <ligand>
        <name>ATP</name>
        <dbReference type="ChEBI" id="CHEBI:30616"/>
    </ligand>
</feature>
<keyword evidence="7 9" id="KW-0233">DNA recombination</keyword>
<dbReference type="EC" id="3.6.4.-" evidence="9"/>
<dbReference type="AlphaFoldDB" id="E8T4L4"/>
<dbReference type="Pfam" id="PF17864">
    <property type="entry name" value="AAA_lid_4"/>
    <property type="match status" value="1"/>
</dbReference>
<dbReference type="InterPro" id="IPR008823">
    <property type="entry name" value="RuvB_wg_C"/>
</dbReference>
<keyword evidence="6 9" id="KW-0238">DNA-binding</keyword>
<keyword evidence="11" id="KW-0347">Helicase</keyword>
<evidence type="ECO:0000256" key="9">
    <source>
        <dbReference type="HAMAP-Rule" id="MF_00016"/>
    </source>
</evidence>
<feature type="binding site" evidence="9">
    <location>
        <position position="161"/>
    </location>
    <ligand>
        <name>ATP</name>
        <dbReference type="ChEBI" id="CHEBI:30616"/>
    </ligand>
</feature>
<dbReference type="SUPFAM" id="SSF52540">
    <property type="entry name" value="P-loop containing nucleoside triphosphate hydrolases"/>
    <property type="match status" value="1"/>
</dbReference>
<dbReference type="SMART" id="SM00382">
    <property type="entry name" value="AAA"/>
    <property type="match status" value="1"/>
</dbReference>
<feature type="binding site" evidence="9">
    <location>
        <position position="151"/>
    </location>
    <ligand>
        <name>ATP</name>
        <dbReference type="ChEBI" id="CHEBI:30616"/>
    </ligand>
</feature>
<dbReference type="PANTHER" id="PTHR42848:SF1">
    <property type="entry name" value="HOLLIDAY JUNCTION BRANCH MIGRATION COMPLEX SUBUNIT RUVB"/>
    <property type="match status" value="1"/>
</dbReference>
<feature type="binding site" evidence="9">
    <location>
        <position position="2"/>
    </location>
    <ligand>
        <name>ATP</name>
        <dbReference type="ChEBI" id="CHEBI:30616"/>
    </ligand>
</feature>
<comment type="caution">
    <text evidence="9">Lacks conserved residue(s) required for the propagation of feature annotation.</text>
</comment>
<evidence type="ECO:0000256" key="5">
    <source>
        <dbReference type="ARBA" id="ARBA00022840"/>
    </source>
</evidence>
<dbReference type="InterPro" id="IPR041445">
    <property type="entry name" value="AAA_lid_4"/>
</dbReference>
<dbReference type="GO" id="GO:0016887">
    <property type="term" value="F:ATP hydrolysis activity"/>
    <property type="evidence" value="ECO:0007669"/>
    <property type="project" value="RHEA"/>
</dbReference>
<dbReference type="GO" id="GO:0006281">
    <property type="term" value="P:DNA repair"/>
    <property type="evidence" value="ECO:0007669"/>
    <property type="project" value="UniProtKB-UniRule"/>
</dbReference>
<keyword evidence="5 9" id="KW-0067">ATP-binding</keyword>
<dbReference type="EMBL" id="CP002444">
    <property type="protein sequence ID" value="ADU97472.1"/>
    <property type="molecule type" value="Genomic_DNA"/>
</dbReference>
<dbReference type="GO" id="GO:0048476">
    <property type="term" value="C:Holliday junction resolvase complex"/>
    <property type="evidence" value="ECO:0007669"/>
    <property type="project" value="UniProtKB-UniRule"/>
</dbReference>
<dbReference type="RefSeq" id="WP_013538258.1">
    <property type="nucleotide sequence ID" value="NC_014926.1"/>
</dbReference>
<feature type="binding site" evidence="9">
    <location>
        <position position="45"/>
    </location>
    <ligand>
        <name>ATP</name>
        <dbReference type="ChEBI" id="CHEBI:30616"/>
    </ligand>
</feature>
<dbReference type="GO" id="GO:0006310">
    <property type="term" value="P:DNA recombination"/>
    <property type="evidence" value="ECO:0007669"/>
    <property type="project" value="UniProtKB-UniRule"/>
</dbReference>
<feature type="domain" description="AAA+ ATPase" evidence="10">
    <location>
        <begin position="34"/>
        <end position="162"/>
    </location>
</feature>
<gene>
    <name evidence="9" type="primary">ruvB</name>
    <name evidence="11" type="ordered locus">Theam_1511</name>
</gene>
<keyword evidence="1 9" id="KW-0963">Cytoplasm</keyword>
<feature type="region of interest" description="Head domain (RuvB-H)" evidence="9">
    <location>
        <begin position="235"/>
        <end position="320"/>
    </location>
</feature>
<evidence type="ECO:0000313" key="12">
    <source>
        <dbReference type="Proteomes" id="UP000006362"/>
    </source>
</evidence>
<dbReference type="Pfam" id="PF05496">
    <property type="entry name" value="RuvB_N"/>
    <property type="match status" value="1"/>
</dbReference>
<feature type="binding site" evidence="9">
    <location>
        <position position="290"/>
    </location>
    <ligand>
        <name>DNA</name>
        <dbReference type="ChEBI" id="CHEBI:16991"/>
    </ligand>
</feature>
<feature type="binding site" evidence="9">
    <location>
        <position position="4"/>
    </location>
    <ligand>
        <name>ATP</name>
        <dbReference type="ChEBI" id="CHEBI:30616"/>
    </ligand>
</feature>
<dbReference type="OrthoDB" id="9804478at2"/>
<keyword evidence="12" id="KW-1185">Reference proteome</keyword>
<organism evidence="11 12">
    <name type="scientific">Thermovibrio ammonificans (strain DSM 15698 / JCM 12110 / HB-1)</name>
    <dbReference type="NCBI Taxonomy" id="648996"/>
    <lineage>
        <taxon>Bacteria</taxon>
        <taxon>Pseudomonadati</taxon>
        <taxon>Aquificota</taxon>
        <taxon>Aquificia</taxon>
        <taxon>Desulfurobacteriales</taxon>
        <taxon>Desulfurobacteriaceae</taxon>
        <taxon>Thermovibrio</taxon>
    </lineage>
</organism>
<feature type="binding site" evidence="9">
    <location>
        <position position="50"/>
    </location>
    <ligand>
        <name>ATP</name>
        <dbReference type="ChEBI" id="CHEBI:30616"/>
    </ligand>
</feature>
<evidence type="ECO:0000259" key="10">
    <source>
        <dbReference type="SMART" id="SM00382"/>
    </source>
</evidence>
<evidence type="ECO:0000313" key="11">
    <source>
        <dbReference type="EMBL" id="ADU97472.1"/>
    </source>
</evidence>
<dbReference type="GO" id="GO:0005524">
    <property type="term" value="F:ATP binding"/>
    <property type="evidence" value="ECO:0007669"/>
    <property type="project" value="UniProtKB-UniRule"/>
</dbReference>
<name>E8T4L4_THEA1</name>
<evidence type="ECO:0000256" key="1">
    <source>
        <dbReference type="ARBA" id="ARBA00022490"/>
    </source>
</evidence>
<dbReference type="Gene3D" id="3.40.50.300">
    <property type="entry name" value="P-loop containing nucleotide triphosphate hydrolases"/>
    <property type="match status" value="1"/>
</dbReference>
<comment type="similarity">
    <text evidence="9">Belongs to the RuvB family.</text>
</comment>
<dbReference type="STRING" id="648996.Theam_1511"/>
<evidence type="ECO:0000256" key="3">
    <source>
        <dbReference type="ARBA" id="ARBA00022763"/>
    </source>
</evidence>
<dbReference type="InterPro" id="IPR027417">
    <property type="entry name" value="P-loop_NTPase"/>
</dbReference>
<feature type="binding site" evidence="9">
    <location>
        <begin position="111"/>
        <end position="113"/>
    </location>
    <ligand>
        <name>ATP</name>
        <dbReference type="ChEBI" id="CHEBI:30616"/>
    </ligand>
</feature>
<dbReference type="CDD" id="cd00009">
    <property type="entry name" value="AAA"/>
    <property type="match status" value="1"/>
</dbReference>
<evidence type="ECO:0000256" key="8">
    <source>
        <dbReference type="ARBA" id="ARBA00023204"/>
    </source>
</evidence>
<dbReference type="GO" id="GO:0009378">
    <property type="term" value="F:four-way junction helicase activity"/>
    <property type="evidence" value="ECO:0007669"/>
    <property type="project" value="InterPro"/>
</dbReference>
<dbReference type="GO" id="GO:0000400">
    <property type="term" value="F:four-way junction DNA binding"/>
    <property type="evidence" value="ECO:0007669"/>
    <property type="project" value="UniProtKB-UniRule"/>
</dbReference>
<feature type="binding site" evidence="9">
    <location>
        <position position="198"/>
    </location>
    <ligand>
        <name>ATP</name>
        <dbReference type="ChEBI" id="CHEBI:30616"/>
    </ligand>
</feature>
<comment type="function">
    <text evidence="9">The RuvA-RuvB-RuvC complex processes Holliday junction (HJ) DNA during genetic recombination and DNA repair, while the RuvA-RuvB complex plays an important role in the rescue of blocked DNA replication forks via replication fork reversal (RFR). RuvA specifically binds to HJ cruciform DNA, conferring on it an open structure. The RuvB hexamer acts as an ATP-dependent pump, pulling dsDNA into and through the RuvAB complex. RuvB forms 2 homohexamers on either side of HJ DNA bound by 1 or 2 RuvA tetramers; 4 subunits per hexamer contact DNA at a time. Coordinated motions by a converter formed by DNA-disengaged RuvB subunits stimulates ATP hydrolysis and nucleotide exchange. Immobilization of the converter enables RuvB to convert the ATP-contained energy into a lever motion, pulling 2 nucleotides of DNA out of the RuvA tetramer per ATP hydrolyzed, thus driving DNA branch migration. The RuvB motors rotate together with the DNA substrate, which together with the progressing nucleotide cycle form the mechanistic basis for DNA recombination by continuous HJ branch migration. Branch migration allows RuvC to scan DNA until it finds its consensus sequence, where it cleaves and resolves cruciform DNA.</text>
</comment>
<dbReference type="InterPro" id="IPR036390">
    <property type="entry name" value="WH_DNA-bd_sf"/>
</dbReference>
<evidence type="ECO:0000256" key="6">
    <source>
        <dbReference type="ARBA" id="ARBA00023125"/>
    </source>
</evidence>
<dbReference type="PANTHER" id="PTHR42848">
    <property type="match status" value="1"/>
</dbReference>
<reference evidence="11" key="1">
    <citation type="submission" date="2011-01" db="EMBL/GenBank/DDBJ databases">
        <title>Complete sequence of chromosome of Thermovibrio ammonificans HB-1.</title>
        <authorList>
            <consortium name="US DOE Joint Genome Institute"/>
            <person name="Lucas S."/>
            <person name="Copeland A."/>
            <person name="Lapidus A."/>
            <person name="Cheng J.-F."/>
            <person name="Goodwin L."/>
            <person name="Pitluck S."/>
            <person name="Davenport K."/>
            <person name="Detter J.C."/>
            <person name="Han C."/>
            <person name="Tapia R."/>
            <person name="Land M."/>
            <person name="Hauser L."/>
            <person name="Kyrpides N."/>
            <person name="Ivanova N."/>
            <person name="Ovchinnikova G."/>
            <person name="Vetriani C."/>
            <person name="Woyke T."/>
        </authorList>
    </citation>
    <scope>NUCLEOTIDE SEQUENCE [LARGE SCALE GENOMIC DNA]</scope>
    <source>
        <strain evidence="11">HB-1</strain>
    </source>
</reference>
<protein>
    <recommendedName>
        <fullName evidence="9">Holliday junction branch migration complex subunit RuvB</fullName>
        <ecNumber evidence="9">3.6.4.-</ecNumber>
    </recommendedName>
</protein>
<comment type="domain">
    <text evidence="9">Has 3 domains, the large (RuvB-L) and small ATPase (RuvB-S) domains and the C-terminal head (RuvB-H) domain. The head domain binds DNA, while the ATPase domains jointly bind ATP, ADP or are empty depending on the state of the subunit in the translocation cycle. During a single DNA translocation step the structure of each domain remains the same, but their relative positions change.</text>
</comment>
<dbReference type="InterPro" id="IPR008824">
    <property type="entry name" value="RuvB-like_N"/>
</dbReference>
<dbReference type="InterPro" id="IPR036388">
    <property type="entry name" value="WH-like_DNA-bd_sf"/>
</dbReference>
<dbReference type="Gene3D" id="1.10.8.60">
    <property type="match status" value="1"/>
</dbReference>
<sequence>MIERPSSFAEFIGQEPVKRVLKVAVESAKRRGEPLDHILLYGPPGTGKTTLATILASELRVGLKLLSAPTVERKGDLLGVLTTLNEGDILFIDEIHRLPRSIEEMLYTAMEDFRVDVIVGGKRAVSFELPPFTLVGATTRLNLITPPLRSRFGIVCRLELYSPRELKEVARRGAEKLKLNLTEGALELLAGCSRGTPRILNQILKRVRDYATVHGWEVIDAREVEAVLEDLGIDRYGLDRLDRKILETIATTFKGGPVGLSTLSTVLKEDPDTVESVHEPFLIEMGYLVKTPRGRKLTEKGWKALGLKGEGLPLFESERP</sequence>
<dbReference type="KEGG" id="tam:Theam_1511"/>
<feature type="region of interest" description="Small ATPAse domain (RuvB-S)" evidence="9">
    <location>
        <begin position="162"/>
        <end position="232"/>
    </location>
</feature>
<dbReference type="NCBIfam" id="NF000868">
    <property type="entry name" value="PRK00080.1"/>
    <property type="match status" value="1"/>
</dbReference>
<comment type="subcellular location">
    <subcellularLocation>
        <location evidence="9">Cytoplasm</location>
    </subcellularLocation>
</comment>
<keyword evidence="4 9" id="KW-0378">Hydrolase</keyword>
<dbReference type="InterPro" id="IPR004605">
    <property type="entry name" value="DNA_helicase_Holl-junc_RuvB"/>
</dbReference>
<dbReference type="InterPro" id="IPR003593">
    <property type="entry name" value="AAA+_ATPase"/>
</dbReference>
<feature type="binding site" evidence="9">
    <location>
        <position position="48"/>
    </location>
    <ligand>
        <name>ATP</name>
        <dbReference type="ChEBI" id="CHEBI:30616"/>
    </ligand>
</feature>
<dbReference type="SUPFAM" id="SSF46785">
    <property type="entry name" value="Winged helix' DNA-binding domain"/>
    <property type="match status" value="1"/>
</dbReference>
<dbReference type="Pfam" id="PF05491">
    <property type="entry name" value="WHD_RuvB"/>
    <property type="match status" value="1"/>
</dbReference>
<evidence type="ECO:0000256" key="4">
    <source>
        <dbReference type="ARBA" id="ARBA00022801"/>
    </source>
</evidence>
<evidence type="ECO:0000256" key="2">
    <source>
        <dbReference type="ARBA" id="ARBA00022741"/>
    </source>
</evidence>
<keyword evidence="2 9" id="KW-0547">Nucleotide-binding</keyword>
<dbReference type="Proteomes" id="UP000006362">
    <property type="component" value="Chromosome"/>
</dbReference>
<accession>E8T4L4</accession>
<proteinExistence type="inferred from homology"/>
<dbReference type="eggNOG" id="COG2255">
    <property type="taxonomic scope" value="Bacteria"/>
</dbReference>
<keyword evidence="3 9" id="KW-0227">DNA damage</keyword>
<keyword evidence="8 9" id="KW-0234">DNA repair</keyword>
<feature type="binding site" evidence="9">
    <location>
        <position position="295"/>
    </location>
    <ligand>
        <name>DNA</name>
        <dbReference type="ChEBI" id="CHEBI:16991"/>
    </ligand>
</feature>
<comment type="subunit">
    <text evidence="9">Homohexamer. Forms an RuvA(8)-RuvB(12)-Holliday junction (HJ) complex. HJ DNA is sandwiched between 2 RuvA tetramers; dsDNA enters through RuvA and exits via RuvB. An RuvB hexamer assembles on each DNA strand where it exits the tetramer. Each RuvB hexamer is contacted by two RuvA subunits (via domain III) on 2 adjacent RuvB subunits; this complex drives branch migration. In the full resolvosome a probable DNA-RuvA(4)-RuvB(12)-RuvC(2) complex forms which resolves the HJ.</text>
</comment>
<dbReference type="HAMAP" id="MF_00016">
    <property type="entry name" value="DNA_HJ_migration_RuvB"/>
    <property type="match status" value="1"/>
</dbReference>
<dbReference type="Gene3D" id="1.10.10.10">
    <property type="entry name" value="Winged helix-like DNA-binding domain superfamily/Winged helix DNA-binding domain"/>
    <property type="match status" value="1"/>
</dbReference>
<feature type="binding site" evidence="9">
    <location>
        <position position="49"/>
    </location>
    <ligand>
        <name>Mg(2+)</name>
        <dbReference type="ChEBI" id="CHEBI:18420"/>
    </ligand>
</feature>
<dbReference type="GO" id="GO:0005737">
    <property type="term" value="C:cytoplasm"/>
    <property type="evidence" value="ECO:0007669"/>
    <property type="project" value="UniProtKB-SubCell"/>
</dbReference>
<dbReference type="NCBIfam" id="TIGR00635">
    <property type="entry name" value="ruvB"/>
    <property type="match status" value="1"/>
</dbReference>
<evidence type="ECO:0000256" key="7">
    <source>
        <dbReference type="ARBA" id="ARBA00023172"/>
    </source>
</evidence>
<dbReference type="HOGENOM" id="CLU_055599_1_0_0"/>